<accession>A0A8H5C1A6</accession>
<feature type="region of interest" description="Disordered" evidence="1">
    <location>
        <begin position="21"/>
        <end position="118"/>
    </location>
</feature>
<feature type="compositionally biased region" description="Polar residues" evidence="1">
    <location>
        <begin position="58"/>
        <end position="77"/>
    </location>
</feature>
<dbReference type="EMBL" id="JAACJK010000110">
    <property type="protein sequence ID" value="KAF5332821.1"/>
    <property type="molecule type" value="Genomic_DNA"/>
</dbReference>
<protein>
    <submittedName>
        <fullName evidence="2">Uncharacterized protein</fullName>
    </submittedName>
</protein>
<name>A0A8H5C1A6_9AGAR</name>
<gene>
    <name evidence="2" type="ORF">D9611_005483</name>
</gene>
<dbReference type="AlphaFoldDB" id="A0A8H5C1A6"/>
<organism evidence="2 3">
    <name type="scientific">Ephemerocybe angulata</name>
    <dbReference type="NCBI Taxonomy" id="980116"/>
    <lineage>
        <taxon>Eukaryota</taxon>
        <taxon>Fungi</taxon>
        <taxon>Dikarya</taxon>
        <taxon>Basidiomycota</taxon>
        <taxon>Agaricomycotina</taxon>
        <taxon>Agaricomycetes</taxon>
        <taxon>Agaricomycetidae</taxon>
        <taxon>Agaricales</taxon>
        <taxon>Agaricineae</taxon>
        <taxon>Psathyrellaceae</taxon>
        <taxon>Ephemerocybe</taxon>
    </lineage>
</organism>
<feature type="compositionally biased region" description="Basic residues" evidence="1">
    <location>
        <begin position="108"/>
        <end position="118"/>
    </location>
</feature>
<sequence length="118" mass="12563">MASSTAAAWCAEAGPVCQVPHRYGRASTPALPAKDIHLQSQTSGDVRPPGLPGLFNTRGHQTQTSSTKLQPSPSPSQACAALEDAIPDPRDQAHHQPAAFTFGDDKSPRRHLPSKHRP</sequence>
<reference evidence="2 3" key="1">
    <citation type="journal article" date="2020" name="ISME J.">
        <title>Uncovering the hidden diversity of litter-decomposition mechanisms in mushroom-forming fungi.</title>
        <authorList>
            <person name="Floudas D."/>
            <person name="Bentzer J."/>
            <person name="Ahren D."/>
            <person name="Johansson T."/>
            <person name="Persson P."/>
            <person name="Tunlid A."/>
        </authorList>
    </citation>
    <scope>NUCLEOTIDE SEQUENCE [LARGE SCALE GENOMIC DNA]</scope>
    <source>
        <strain evidence="2 3">CBS 175.51</strain>
    </source>
</reference>
<proteinExistence type="predicted"/>
<keyword evidence="3" id="KW-1185">Reference proteome</keyword>
<dbReference type="Proteomes" id="UP000541558">
    <property type="component" value="Unassembled WGS sequence"/>
</dbReference>
<evidence type="ECO:0000256" key="1">
    <source>
        <dbReference type="SAM" id="MobiDB-lite"/>
    </source>
</evidence>
<comment type="caution">
    <text evidence="2">The sequence shown here is derived from an EMBL/GenBank/DDBJ whole genome shotgun (WGS) entry which is preliminary data.</text>
</comment>
<evidence type="ECO:0000313" key="2">
    <source>
        <dbReference type="EMBL" id="KAF5332821.1"/>
    </source>
</evidence>
<evidence type="ECO:0000313" key="3">
    <source>
        <dbReference type="Proteomes" id="UP000541558"/>
    </source>
</evidence>